<dbReference type="PANTHER" id="PTHR32063">
    <property type="match status" value="1"/>
</dbReference>
<gene>
    <name evidence="2" type="ORF">BSU04_44795</name>
</gene>
<evidence type="ECO:0000256" key="1">
    <source>
        <dbReference type="SAM" id="MobiDB-lite"/>
    </source>
</evidence>
<dbReference type="Proteomes" id="UP000214720">
    <property type="component" value="Unassembled WGS sequence"/>
</dbReference>
<comment type="caution">
    <text evidence="2">The sequence shown here is derived from an EMBL/GenBank/DDBJ whole genome shotgun (WGS) entry which is preliminary data.</text>
</comment>
<dbReference type="GO" id="GO:0005886">
    <property type="term" value="C:plasma membrane"/>
    <property type="evidence" value="ECO:0007669"/>
    <property type="project" value="TreeGrafter"/>
</dbReference>
<dbReference type="GO" id="GO:0042910">
    <property type="term" value="F:xenobiotic transmembrane transporter activity"/>
    <property type="evidence" value="ECO:0007669"/>
    <property type="project" value="TreeGrafter"/>
</dbReference>
<dbReference type="InterPro" id="IPR001036">
    <property type="entry name" value="Acrflvin-R"/>
</dbReference>
<dbReference type="PANTHER" id="PTHR32063:SF0">
    <property type="entry name" value="SWARMING MOTILITY PROTEIN SWRC"/>
    <property type="match status" value="1"/>
</dbReference>
<dbReference type="AlphaFoldDB" id="A0A226WL60"/>
<evidence type="ECO:0000313" key="2">
    <source>
        <dbReference type="EMBL" id="OXC71925.1"/>
    </source>
</evidence>
<reference evidence="3" key="1">
    <citation type="submission" date="2017-01" db="EMBL/GenBank/DDBJ databases">
        <title>Genome Analysis of Deinococcus marmoris KOPRI26562.</title>
        <authorList>
            <person name="Kim J.H."/>
            <person name="Oh H.-M."/>
        </authorList>
    </citation>
    <scope>NUCLEOTIDE SEQUENCE [LARGE SCALE GENOMIC DNA]</scope>
    <source>
        <strain evidence="3">PAMC 26633</strain>
    </source>
</reference>
<dbReference type="EMBL" id="MTHB01000290">
    <property type="protein sequence ID" value="OXC71925.1"/>
    <property type="molecule type" value="Genomic_DNA"/>
</dbReference>
<organism evidence="2 3">
    <name type="scientific">Caballeronia sordidicola</name>
    <name type="common">Burkholderia sordidicola</name>
    <dbReference type="NCBI Taxonomy" id="196367"/>
    <lineage>
        <taxon>Bacteria</taxon>
        <taxon>Pseudomonadati</taxon>
        <taxon>Pseudomonadota</taxon>
        <taxon>Betaproteobacteria</taxon>
        <taxon>Burkholderiales</taxon>
        <taxon>Burkholderiaceae</taxon>
        <taxon>Caballeronia</taxon>
    </lineage>
</organism>
<name>A0A226WL60_CABSO</name>
<dbReference type="SUPFAM" id="SSF82693">
    <property type="entry name" value="Multidrug efflux transporter AcrB pore domain, PN1, PN2, PC1 and PC2 subdomains"/>
    <property type="match status" value="1"/>
</dbReference>
<dbReference type="Pfam" id="PF00873">
    <property type="entry name" value="ACR_tran"/>
    <property type="match status" value="1"/>
</dbReference>
<dbReference type="Gene3D" id="3.30.70.1430">
    <property type="entry name" value="Multidrug efflux transporter AcrB pore domain"/>
    <property type="match status" value="1"/>
</dbReference>
<feature type="region of interest" description="Disordered" evidence="1">
    <location>
        <begin position="1"/>
        <end position="23"/>
    </location>
</feature>
<accession>A0A226WL60</accession>
<protein>
    <submittedName>
        <fullName evidence="2">RND multidrug efflux transporter, Acriflavin resistance protein</fullName>
    </submittedName>
</protein>
<proteinExistence type="predicted"/>
<sequence>MPRQRHRPPRTSPSSNSLESDVTRKIEESVNTISGIDEISSHSYNALSVVIVQFDLSINVMQAAQDVRDKVALINGNRALFYR</sequence>
<evidence type="ECO:0000313" key="3">
    <source>
        <dbReference type="Proteomes" id="UP000214720"/>
    </source>
</evidence>